<accession>A0A9D4M582</accession>
<reference evidence="2" key="2">
    <citation type="submission" date="2020-11" db="EMBL/GenBank/DDBJ databases">
        <authorList>
            <person name="McCartney M.A."/>
            <person name="Auch B."/>
            <person name="Kono T."/>
            <person name="Mallez S."/>
            <person name="Becker A."/>
            <person name="Gohl D.M."/>
            <person name="Silverstein K.A.T."/>
            <person name="Koren S."/>
            <person name="Bechman K.B."/>
            <person name="Herman A."/>
            <person name="Abrahante J.E."/>
            <person name="Garbe J."/>
        </authorList>
    </citation>
    <scope>NUCLEOTIDE SEQUENCE</scope>
    <source>
        <strain evidence="2">Duluth1</strain>
        <tissue evidence="2">Whole animal</tissue>
    </source>
</reference>
<dbReference type="SUPFAM" id="SSF47986">
    <property type="entry name" value="DEATH domain"/>
    <property type="match status" value="1"/>
</dbReference>
<protein>
    <recommendedName>
        <fullName evidence="1">CARD domain-containing protein</fullName>
    </recommendedName>
</protein>
<proteinExistence type="predicted"/>
<dbReference type="AlphaFoldDB" id="A0A9D4M582"/>
<dbReference type="InterPro" id="IPR001315">
    <property type="entry name" value="CARD"/>
</dbReference>
<dbReference type="GO" id="GO:0042981">
    <property type="term" value="P:regulation of apoptotic process"/>
    <property type="evidence" value="ECO:0007669"/>
    <property type="project" value="InterPro"/>
</dbReference>
<comment type="caution">
    <text evidence="2">The sequence shown here is derived from an EMBL/GenBank/DDBJ whole genome shotgun (WGS) entry which is preliminary data.</text>
</comment>
<dbReference type="InterPro" id="IPR011029">
    <property type="entry name" value="DEATH-like_dom_sf"/>
</dbReference>
<dbReference type="Proteomes" id="UP000828390">
    <property type="component" value="Unassembled WGS sequence"/>
</dbReference>
<organism evidence="2 3">
    <name type="scientific">Dreissena polymorpha</name>
    <name type="common">Zebra mussel</name>
    <name type="synonym">Mytilus polymorpha</name>
    <dbReference type="NCBI Taxonomy" id="45954"/>
    <lineage>
        <taxon>Eukaryota</taxon>
        <taxon>Metazoa</taxon>
        <taxon>Spiralia</taxon>
        <taxon>Lophotrochozoa</taxon>
        <taxon>Mollusca</taxon>
        <taxon>Bivalvia</taxon>
        <taxon>Autobranchia</taxon>
        <taxon>Heteroconchia</taxon>
        <taxon>Euheterodonta</taxon>
        <taxon>Imparidentia</taxon>
        <taxon>Neoheterodontei</taxon>
        <taxon>Myida</taxon>
        <taxon>Dreissenoidea</taxon>
        <taxon>Dreissenidae</taxon>
        <taxon>Dreissena</taxon>
    </lineage>
</organism>
<dbReference type="Pfam" id="PF00619">
    <property type="entry name" value="CARD"/>
    <property type="match status" value="1"/>
</dbReference>
<evidence type="ECO:0000313" key="2">
    <source>
        <dbReference type="EMBL" id="KAH3870040.1"/>
    </source>
</evidence>
<dbReference type="SMART" id="SM00114">
    <property type="entry name" value="CARD"/>
    <property type="match status" value="1"/>
</dbReference>
<dbReference type="Gene3D" id="1.10.533.10">
    <property type="entry name" value="Death Domain, Fas"/>
    <property type="match status" value="1"/>
</dbReference>
<evidence type="ECO:0000313" key="3">
    <source>
        <dbReference type="Proteomes" id="UP000828390"/>
    </source>
</evidence>
<feature type="domain" description="CARD" evidence="1">
    <location>
        <begin position="60"/>
        <end position="137"/>
    </location>
</feature>
<sequence>MDEKESMDTRIRNIEADIGSIKTTMNEILRFVSPKTKANQKRCFSSSKAGRSTSGFDLSKQVYLQEALRRNLSLFVNDLCLDGDILDRLYAGGCINSEDFQTIKSKKNENDKVRVLVLKLKNRAPRVINTFLQILAEDEAHEVLLSKFNDSLVRIQKEKRNRSKCAVCVMKENVDIKDIAGSLWEEILIPDDIIERLFINEDSSQTLRNSFWEYVAEMLKESEENMLKVIAALTQNYDYLVPFLKDDKGNMLLLDCCYCRHQRTNLHPRPKNVCSSIISNESNTSEREGGDNSGSFASVQSSICMAFSSVMNHDAEVTKRNTNVSSKHRLENRKKRINELNEKILETPFSEVAAMKFLEDKPAETCSNHMQTDTDTLSGSRPGRTSSGLFDVLRLRTLRPDNCYKCKQCRSRIETI</sequence>
<dbReference type="PROSITE" id="PS50209">
    <property type="entry name" value="CARD"/>
    <property type="match status" value="1"/>
</dbReference>
<keyword evidence="3" id="KW-1185">Reference proteome</keyword>
<evidence type="ECO:0000259" key="1">
    <source>
        <dbReference type="PROSITE" id="PS50209"/>
    </source>
</evidence>
<gene>
    <name evidence="2" type="ORF">DPMN_033219</name>
</gene>
<dbReference type="OrthoDB" id="6143648at2759"/>
<dbReference type="EMBL" id="JAIWYP010000002">
    <property type="protein sequence ID" value="KAH3870040.1"/>
    <property type="molecule type" value="Genomic_DNA"/>
</dbReference>
<name>A0A9D4M582_DREPO</name>
<reference evidence="2" key="1">
    <citation type="journal article" date="2019" name="bioRxiv">
        <title>The Genome of the Zebra Mussel, Dreissena polymorpha: A Resource for Invasive Species Research.</title>
        <authorList>
            <person name="McCartney M.A."/>
            <person name="Auch B."/>
            <person name="Kono T."/>
            <person name="Mallez S."/>
            <person name="Zhang Y."/>
            <person name="Obille A."/>
            <person name="Becker A."/>
            <person name="Abrahante J.E."/>
            <person name="Garbe J."/>
            <person name="Badalamenti J.P."/>
            <person name="Herman A."/>
            <person name="Mangelson H."/>
            <person name="Liachko I."/>
            <person name="Sullivan S."/>
            <person name="Sone E.D."/>
            <person name="Koren S."/>
            <person name="Silverstein K.A.T."/>
            <person name="Beckman K.B."/>
            <person name="Gohl D.M."/>
        </authorList>
    </citation>
    <scope>NUCLEOTIDE SEQUENCE</scope>
    <source>
        <strain evidence="2">Duluth1</strain>
        <tissue evidence="2">Whole animal</tissue>
    </source>
</reference>
<dbReference type="CDD" id="cd01671">
    <property type="entry name" value="CARD"/>
    <property type="match status" value="1"/>
</dbReference>